<evidence type="ECO:0000313" key="1">
    <source>
        <dbReference type="EMBL" id="GGO66465.1"/>
    </source>
</evidence>
<sequence>MGIVAVTTGVAAWVACVGGADSGDWALIPATPGAWAQAPVINTAPATAANRPICPESMISTRVTVYIASFTFVADEGNGEDTFSALRSLR</sequence>
<accession>A0A917YWM9</accession>
<organism evidence="1 2">
    <name type="scientific">Nonomuraea cavernae</name>
    <dbReference type="NCBI Taxonomy" id="2045107"/>
    <lineage>
        <taxon>Bacteria</taxon>
        <taxon>Bacillati</taxon>
        <taxon>Actinomycetota</taxon>
        <taxon>Actinomycetes</taxon>
        <taxon>Streptosporangiales</taxon>
        <taxon>Streptosporangiaceae</taxon>
        <taxon>Nonomuraea</taxon>
    </lineage>
</organism>
<name>A0A917YWM9_9ACTN</name>
<keyword evidence="2" id="KW-1185">Reference proteome</keyword>
<dbReference type="EMBL" id="BMNH01000004">
    <property type="protein sequence ID" value="GGO66465.1"/>
    <property type="molecule type" value="Genomic_DNA"/>
</dbReference>
<reference evidence="1" key="2">
    <citation type="submission" date="2020-09" db="EMBL/GenBank/DDBJ databases">
        <authorList>
            <person name="Sun Q."/>
            <person name="Zhou Y."/>
        </authorList>
    </citation>
    <scope>NUCLEOTIDE SEQUENCE</scope>
    <source>
        <strain evidence="1">CGMCC 4.7368</strain>
    </source>
</reference>
<comment type="caution">
    <text evidence="1">The sequence shown here is derived from an EMBL/GenBank/DDBJ whole genome shotgun (WGS) entry which is preliminary data.</text>
</comment>
<evidence type="ECO:0000313" key="2">
    <source>
        <dbReference type="Proteomes" id="UP000646523"/>
    </source>
</evidence>
<proteinExistence type="predicted"/>
<dbReference type="AlphaFoldDB" id="A0A917YWM9"/>
<reference evidence="1" key="1">
    <citation type="journal article" date="2014" name="Int. J. Syst. Evol. Microbiol.">
        <title>Complete genome sequence of Corynebacterium casei LMG S-19264T (=DSM 44701T), isolated from a smear-ripened cheese.</title>
        <authorList>
            <consortium name="US DOE Joint Genome Institute (JGI-PGF)"/>
            <person name="Walter F."/>
            <person name="Albersmeier A."/>
            <person name="Kalinowski J."/>
            <person name="Ruckert C."/>
        </authorList>
    </citation>
    <scope>NUCLEOTIDE SEQUENCE</scope>
    <source>
        <strain evidence="1">CGMCC 4.7368</strain>
    </source>
</reference>
<gene>
    <name evidence="1" type="ORF">GCM10012289_20550</name>
</gene>
<protein>
    <submittedName>
        <fullName evidence="1">Uncharacterized protein</fullName>
    </submittedName>
</protein>
<dbReference type="Proteomes" id="UP000646523">
    <property type="component" value="Unassembled WGS sequence"/>
</dbReference>